<dbReference type="OrthoDB" id="5171321at2"/>
<dbReference type="InterPro" id="IPR017853">
    <property type="entry name" value="GH"/>
</dbReference>
<dbReference type="EMBL" id="SDPU01000028">
    <property type="protein sequence ID" value="RYU10734.1"/>
    <property type="molecule type" value="Genomic_DNA"/>
</dbReference>
<accession>A0A4Q5IXD7</accession>
<evidence type="ECO:0000256" key="1">
    <source>
        <dbReference type="SAM" id="SignalP"/>
    </source>
</evidence>
<sequence>MASQPTTSTRLTGGVVAAAVLVLLAGLLGTVPATAAPGAPAPAGAAVQAAKAARTGNPATPGSFTGYGFDQCVAPTQSAMNAWLTSSPFWAVGIYISGDSRACRDQPNLTPTWVSTQLANGWRLLPITLGPQASCTTRDRYQKQVRIDPKPAGGYAAALAQGRAEADKAVATATALGIVPGSTLFYDLEGDFSASNTDCRESALTFVSGWVTRLHELGYLAGYYSSAGTGIKMLDDAAVLRPGTFAMPDHLWVARWSGTPNRINESRTTYLRDTSWSNHQRVHQYRGGHNETHGGVTINIDSNWLDLGTGSVARTAKTFCGGVPVDYPVYSALRVGATGDQVRAAQCLLRQKKKYAGEITGTYDAATAAATSAYRTKIGLPARGSMSKAVWTSILARGNHPLMKYGATGHAVRRLQRALNAADRAGLAVSGVYEATTTAAVRRYQADNRLPSTGVVTDAMWAELRKGNR</sequence>
<feature type="domain" description="Peptidoglycan binding-like" evidence="2">
    <location>
        <begin position="409"/>
        <end position="464"/>
    </location>
</feature>
<dbReference type="Pfam" id="PF01471">
    <property type="entry name" value="PG_binding_1"/>
    <property type="match status" value="1"/>
</dbReference>
<evidence type="ECO:0000259" key="2">
    <source>
        <dbReference type="Pfam" id="PF01471"/>
    </source>
</evidence>
<dbReference type="Pfam" id="PF08924">
    <property type="entry name" value="Rv2525c_GlyHyd-like"/>
    <property type="match status" value="1"/>
</dbReference>
<dbReference type="AlphaFoldDB" id="A0A4Q5IXD7"/>
<organism evidence="4 5">
    <name type="scientific">Nocardioides iriomotensis</name>
    <dbReference type="NCBI Taxonomy" id="715784"/>
    <lineage>
        <taxon>Bacteria</taxon>
        <taxon>Bacillati</taxon>
        <taxon>Actinomycetota</taxon>
        <taxon>Actinomycetes</taxon>
        <taxon>Propionibacteriales</taxon>
        <taxon>Nocardioidaceae</taxon>
        <taxon>Nocardioides</taxon>
    </lineage>
</organism>
<protein>
    <submittedName>
        <fullName evidence="4">DUF1906 domain-containing protein</fullName>
    </submittedName>
</protein>
<reference evidence="4 5" key="1">
    <citation type="submission" date="2019-01" db="EMBL/GenBank/DDBJ databases">
        <title>Nocardioides guangzhouensis sp. nov., an actinobacterium isolated from soil.</title>
        <authorList>
            <person name="Fu Y."/>
            <person name="Cai Y."/>
            <person name="Lin Z."/>
            <person name="Chen P."/>
        </authorList>
    </citation>
    <scope>NUCLEOTIDE SEQUENCE [LARGE SCALE GENOMIC DNA]</scope>
    <source>
        <strain evidence="4 5">NBRC 105384</strain>
    </source>
</reference>
<evidence type="ECO:0000313" key="5">
    <source>
        <dbReference type="Proteomes" id="UP000291189"/>
    </source>
</evidence>
<dbReference type="InterPro" id="IPR036366">
    <property type="entry name" value="PGBDSf"/>
</dbReference>
<evidence type="ECO:0000313" key="4">
    <source>
        <dbReference type="EMBL" id="RYU10734.1"/>
    </source>
</evidence>
<dbReference type="Gene3D" id="1.10.101.10">
    <property type="entry name" value="PGBD-like superfamily/PGBD"/>
    <property type="match status" value="2"/>
</dbReference>
<dbReference type="Gene3D" id="3.20.20.80">
    <property type="entry name" value="Glycosidases"/>
    <property type="match status" value="1"/>
</dbReference>
<comment type="caution">
    <text evidence="4">The sequence shown here is derived from an EMBL/GenBank/DDBJ whole genome shotgun (WGS) entry which is preliminary data.</text>
</comment>
<evidence type="ECO:0000259" key="3">
    <source>
        <dbReference type="Pfam" id="PF08924"/>
    </source>
</evidence>
<feature type="domain" description="Rv2525c-like glycoside hydrolase-like" evidence="3">
    <location>
        <begin position="82"/>
        <end position="304"/>
    </location>
</feature>
<dbReference type="InterPro" id="IPR002477">
    <property type="entry name" value="Peptidoglycan-bd-like"/>
</dbReference>
<proteinExistence type="predicted"/>
<dbReference type="CDD" id="cd06418">
    <property type="entry name" value="GH25_BacA-like"/>
    <property type="match status" value="1"/>
</dbReference>
<feature type="signal peptide" evidence="1">
    <location>
        <begin position="1"/>
        <end position="35"/>
    </location>
</feature>
<dbReference type="InterPro" id="IPR036365">
    <property type="entry name" value="PGBD-like_sf"/>
</dbReference>
<dbReference type="SUPFAM" id="SSF51445">
    <property type="entry name" value="(Trans)glycosidases"/>
    <property type="match status" value="1"/>
</dbReference>
<dbReference type="SUPFAM" id="SSF47090">
    <property type="entry name" value="PGBD-like"/>
    <property type="match status" value="2"/>
</dbReference>
<name>A0A4Q5IXD7_9ACTN</name>
<feature type="chain" id="PRO_5020657856" evidence="1">
    <location>
        <begin position="36"/>
        <end position="469"/>
    </location>
</feature>
<dbReference type="InterPro" id="IPR015020">
    <property type="entry name" value="Rv2525c-like_Glyco_Hydro-like"/>
</dbReference>
<gene>
    <name evidence="4" type="ORF">ETU37_15895</name>
</gene>
<keyword evidence="5" id="KW-1185">Reference proteome</keyword>
<dbReference type="RefSeq" id="WP_129988325.1">
    <property type="nucleotide sequence ID" value="NZ_SDPU01000028.1"/>
</dbReference>
<keyword evidence="1" id="KW-0732">Signal</keyword>
<dbReference type="Proteomes" id="UP000291189">
    <property type="component" value="Unassembled WGS sequence"/>
</dbReference>